<dbReference type="Gene3D" id="3.30.300.30">
    <property type="match status" value="1"/>
</dbReference>
<evidence type="ECO:0000313" key="7">
    <source>
        <dbReference type="EMBL" id="PRQ06487.1"/>
    </source>
</evidence>
<evidence type="ECO:0000259" key="6">
    <source>
        <dbReference type="Pfam" id="PF13193"/>
    </source>
</evidence>
<comment type="similarity">
    <text evidence="1">Belongs to the ATP-dependent AMP-binding enzyme family.</text>
</comment>
<comment type="caution">
    <text evidence="7">The sequence shown here is derived from an EMBL/GenBank/DDBJ whole genome shotgun (WGS) entry which is preliminary data.</text>
</comment>
<evidence type="ECO:0000313" key="8">
    <source>
        <dbReference type="Proteomes" id="UP000238823"/>
    </source>
</evidence>
<evidence type="ECO:0000259" key="5">
    <source>
        <dbReference type="Pfam" id="PF00501"/>
    </source>
</evidence>
<protein>
    <submittedName>
        <fullName evidence="7">Long-chain-fatty-acid--CoA ligase FadD17</fullName>
        <ecNumber evidence="7">6.2.1.3</ecNumber>
    </submittedName>
</protein>
<dbReference type="InterPro" id="IPR020845">
    <property type="entry name" value="AMP-binding_CS"/>
</dbReference>
<dbReference type="OrthoDB" id="5483897at2"/>
<dbReference type="Gene3D" id="3.40.50.12780">
    <property type="entry name" value="N-terminal domain of ligase-like"/>
    <property type="match status" value="1"/>
</dbReference>
<gene>
    <name evidence="7" type="ORF">ENSA7_38060</name>
</gene>
<dbReference type="Pfam" id="PF13193">
    <property type="entry name" value="AMP-binding_C"/>
    <property type="match status" value="1"/>
</dbReference>
<dbReference type="InterPro" id="IPR042099">
    <property type="entry name" value="ANL_N_sf"/>
</dbReference>
<dbReference type="InterPro" id="IPR000873">
    <property type="entry name" value="AMP-dep_synth/lig_dom"/>
</dbReference>
<feature type="domain" description="AMP-dependent synthetase/ligase" evidence="5">
    <location>
        <begin position="46"/>
        <end position="394"/>
    </location>
</feature>
<keyword evidence="2 7" id="KW-0436">Ligase</keyword>
<evidence type="ECO:0000256" key="2">
    <source>
        <dbReference type="ARBA" id="ARBA00022598"/>
    </source>
</evidence>
<dbReference type="GO" id="GO:0005886">
    <property type="term" value="C:plasma membrane"/>
    <property type="evidence" value="ECO:0007669"/>
    <property type="project" value="TreeGrafter"/>
</dbReference>
<dbReference type="InterPro" id="IPR025110">
    <property type="entry name" value="AMP-bd_C"/>
</dbReference>
<accession>A0A2S9YN18</accession>
<dbReference type="Pfam" id="PF00501">
    <property type="entry name" value="AMP-binding"/>
    <property type="match status" value="1"/>
</dbReference>
<evidence type="ECO:0000256" key="4">
    <source>
        <dbReference type="ARBA" id="ARBA00022840"/>
    </source>
</evidence>
<dbReference type="GO" id="GO:0005324">
    <property type="term" value="F:long-chain fatty acid transmembrane transporter activity"/>
    <property type="evidence" value="ECO:0007669"/>
    <property type="project" value="TreeGrafter"/>
</dbReference>
<dbReference type="PANTHER" id="PTHR43107">
    <property type="entry name" value="LONG-CHAIN FATTY ACID TRANSPORT PROTEIN"/>
    <property type="match status" value="1"/>
</dbReference>
<dbReference type="GO" id="GO:0044539">
    <property type="term" value="P:long-chain fatty acid import into cell"/>
    <property type="evidence" value="ECO:0007669"/>
    <property type="project" value="TreeGrafter"/>
</dbReference>
<dbReference type="GO" id="GO:0004467">
    <property type="term" value="F:long-chain fatty acid-CoA ligase activity"/>
    <property type="evidence" value="ECO:0007669"/>
    <property type="project" value="UniProtKB-EC"/>
</dbReference>
<reference evidence="7 8" key="1">
    <citation type="submission" date="2018-03" db="EMBL/GenBank/DDBJ databases">
        <title>Draft Genome Sequences of the Obligatory Marine Myxobacteria Enhygromyxa salina SWB007.</title>
        <authorList>
            <person name="Poehlein A."/>
            <person name="Moghaddam J.A."/>
            <person name="Harms H."/>
            <person name="Alanjari M."/>
            <person name="Koenig G.M."/>
            <person name="Daniel R."/>
            <person name="Schaeberle T.F."/>
        </authorList>
    </citation>
    <scope>NUCLEOTIDE SEQUENCE [LARGE SCALE GENOMIC DNA]</scope>
    <source>
        <strain evidence="7 8">SWB007</strain>
    </source>
</reference>
<dbReference type="PROSITE" id="PS00455">
    <property type="entry name" value="AMP_BINDING"/>
    <property type="match status" value="1"/>
</dbReference>
<dbReference type="RefSeq" id="WP_106090774.1">
    <property type="nucleotide sequence ID" value="NZ_PVNL01000074.1"/>
</dbReference>
<organism evidence="7 8">
    <name type="scientific">Enhygromyxa salina</name>
    <dbReference type="NCBI Taxonomy" id="215803"/>
    <lineage>
        <taxon>Bacteria</taxon>
        <taxon>Pseudomonadati</taxon>
        <taxon>Myxococcota</taxon>
        <taxon>Polyangia</taxon>
        <taxon>Nannocystales</taxon>
        <taxon>Nannocystaceae</taxon>
        <taxon>Enhygromyxa</taxon>
    </lineage>
</organism>
<dbReference type="EMBL" id="PVNL01000074">
    <property type="protein sequence ID" value="PRQ06487.1"/>
    <property type="molecule type" value="Genomic_DNA"/>
</dbReference>
<feature type="domain" description="AMP-binding enzyme C-terminal" evidence="6">
    <location>
        <begin position="485"/>
        <end position="543"/>
    </location>
</feature>
<name>A0A2S9YN18_9BACT</name>
<sequence length="611" mass="66802">MIDRLISRIPSGPLRSRAHAAAGFMRMAREFRRLQPGGHWSSARVLDERARETPNAELLLFRGRAFSCSEMAALANRWAHLFHARGVRAGTCVALLLENGPTFLAALTALNRLGARAALLNPSLAPAGLAGCLAAVPVVGVVVDTRLRDRLGQALARQSDTSDSTPAPLRWITGGDASELEAGEEPVDAKLAELPSVAPRNLAWPRTDAIMCYVYTSGTSGLPKAAIITNARWLTGAAFMGRSLADAGPGDVIYCALPLYHGTALTGGWATAVVTGARLALRERFSASECLDDVRATGATIFLYIGELCRYWLAQPPTDHDRDHALRVAVGLGLRAELWTEFQARFGIPMIREMYGATEGNVAIANYEGRPGMLGRLASKQLIVQWDPEAGAPIRDASGRCRPVAVGQVGLLIAAITPTAAFEGYRDRKASERKILRGVLDPSDPSDRWFDSGDLLRLHEQGWVSFVDRVGDTFRWKGENVSTTEVETTLERAPGVREAMVYGVEIPRADGRAGMACVITEPEFNLDAFAAFVARELAPHQRPLLLRKTSSFATTATHRRLTRIYRDQGWDPGKVDDPMWLLVENRWLELTAERSARLRTHGLDTRPQETE</sequence>
<dbReference type="SUPFAM" id="SSF56801">
    <property type="entry name" value="Acetyl-CoA synthetase-like"/>
    <property type="match status" value="1"/>
</dbReference>
<keyword evidence="3" id="KW-0547">Nucleotide-binding</keyword>
<dbReference type="AlphaFoldDB" id="A0A2S9YN18"/>
<dbReference type="Proteomes" id="UP000238823">
    <property type="component" value="Unassembled WGS sequence"/>
</dbReference>
<evidence type="ECO:0000256" key="3">
    <source>
        <dbReference type="ARBA" id="ARBA00022741"/>
    </source>
</evidence>
<dbReference type="EC" id="6.2.1.3" evidence="7"/>
<dbReference type="GO" id="GO:0005524">
    <property type="term" value="F:ATP binding"/>
    <property type="evidence" value="ECO:0007669"/>
    <property type="project" value="UniProtKB-KW"/>
</dbReference>
<evidence type="ECO:0000256" key="1">
    <source>
        <dbReference type="ARBA" id="ARBA00006432"/>
    </source>
</evidence>
<proteinExistence type="inferred from homology"/>
<keyword evidence="4" id="KW-0067">ATP-binding</keyword>
<dbReference type="PANTHER" id="PTHR43107:SF15">
    <property type="entry name" value="FATTY ACID TRANSPORT PROTEIN 3, ISOFORM A"/>
    <property type="match status" value="1"/>
</dbReference>
<dbReference type="InterPro" id="IPR045851">
    <property type="entry name" value="AMP-bd_C_sf"/>
</dbReference>